<feature type="transmembrane region" description="Helical" evidence="5">
    <location>
        <begin position="174"/>
        <end position="193"/>
    </location>
</feature>
<feature type="transmembrane region" description="Helical" evidence="5">
    <location>
        <begin position="20"/>
        <end position="38"/>
    </location>
</feature>
<dbReference type="PROSITE" id="PS51012">
    <property type="entry name" value="ABC_TM2"/>
    <property type="match status" value="1"/>
</dbReference>
<dbReference type="EMBL" id="JAHBCL010000006">
    <property type="protein sequence ID" value="MBS7525967.1"/>
    <property type="molecule type" value="Genomic_DNA"/>
</dbReference>
<dbReference type="InterPro" id="IPR051784">
    <property type="entry name" value="Nod_factor_ABC_transporter"/>
</dbReference>
<evidence type="ECO:0000256" key="3">
    <source>
        <dbReference type="ARBA" id="ARBA00022989"/>
    </source>
</evidence>
<dbReference type="PANTHER" id="PTHR43229">
    <property type="entry name" value="NODULATION PROTEIN J"/>
    <property type="match status" value="1"/>
</dbReference>
<dbReference type="Proteomes" id="UP000746471">
    <property type="component" value="Unassembled WGS sequence"/>
</dbReference>
<feature type="transmembrane region" description="Helical" evidence="5">
    <location>
        <begin position="58"/>
        <end position="80"/>
    </location>
</feature>
<keyword evidence="4 5" id="KW-0472">Membrane</keyword>
<dbReference type="Pfam" id="PF12698">
    <property type="entry name" value="ABC2_membrane_3"/>
    <property type="match status" value="1"/>
</dbReference>
<evidence type="ECO:0000313" key="7">
    <source>
        <dbReference type="EMBL" id="MBS7525967.1"/>
    </source>
</evidence>
<feature type="transmembrane region" description="Helical" evidence="5">
    <location>
        <begin position="101"/>
        <end position="129"/>
    </location>
</feature>
<feature type="transmembrane region" description="Helical" evidence="5">
    <location>
        <begin position="261"/>
        <end position="279"/>
    </location>
</feature>
<gene>
    <name evidence="7" type="ORF">KHM83_04650</name>
</gene>
<dbReference type="InterPro" id="IPR013525">
    <property type="entry name" value="ABC2_TM"/>
</dbReference>
<evidence type="ECO:0000313" key="8">
    <source>
        <dbReference type="Proteomes" id="UP000746471"/>
    </source>
</evidence>
<keyword evidence="8" id="KW-1185">Reference proteome</keyword>
<dbReference type="InterPro" id="IPR047817">
    <property type="entry name" value="ABC2_TM_bact-type"/>
</dbReference>
<sequence length="284" mass="31020">MISFMQRNLKVFFRDRSAVFFSLLASLIIIGIYVLFLGEVYASNLSSIENSREIMDNWIMAGLLATTSVTTTMGAFGIMVDDKAKKINKDFYVAPISKYKLAGGYLFSALMIGFILSVITFIFAELYILLNGGSLIAAASLPAFIGTLMLTVIANAAMVFFITSFFSSNNAYSTASTIIGTIIGFLTGIYLPVGQLPQAVQWIVKLFPTSHAAVLLRQIMMNTPLTTGFSDIPVNYLADFKEEMGIVFIIGDNTVSNATSIFFLLATALIFFALTAFNLSRKTS</sequence>
<feature type="transmembrane region" description="Helical" evidence="5">
    <location>
        <begin position="135"/>
        <end position="162"/>
    </location>
</feature>
<organism evidence="7 8">
    <name type="scientific">Fusibacter paucivorans</name>
    <dbReference type="NCBI Taxonomy" id="76009"/>
    <lineage>
        <taxon>Bacteria</taxon>
        <taxon>Bacillati</taxon>
        <taxon>Bacillota</taxon>
        <taxon>Clostridia</taxon>
        <taxon>Eubacteriales</taxon>
        <taxon>Eubacteriales Family XII. Incertae Sedis</taxon>
        <taxon>Fusibacter</taxon>
    </lineage>
</organism>
<evidence type="ECO:0000256" key="4">
    <source>
        <dbReference type="ARBA" id="ARBA00023136"/>
    </source>
</evidence>
<proteinExistence type="predicted"/>
<name>A0ABS5PM85_9FIRM</name>
<accession>A0ABS5PM85</accession>
<evidence type="ECO:0000256" key="5">
    <source>
        <dbReference type="SAM" id="Phobius"/>
    </source>
</evidence>
<feature type="domain" description="ABC transmembrane type-2" evidence="6">
    <location>
        <begin position="17"/>
        <end position="282"/>
    </location>
</feature>
<protein>
    <submittedName>
        <fullName evidence="7">ABC transporter permease</fullName>
    </submittedName>
</protein>
<keyword evidence="2 5" id="KW-0812">Transmembrane</keyword>
<evidence type="ECO:0000259" key="6">
    <source>
        <dbReference type="PROSITE" id="PS51012"/>
    </source>
</evidence>
<dbReference type="RefSeq" id="WP_213235753.1">
    <property type="nucleotide sequence ID" value="NZ_JAHBCL010000006.1"/>
</dbReference>
<comment type="subcellular location">
    <subcellularLocation>
        <location evidence="1">Membrane</location>
        <topology evidence="1">Multi-pass membrane protein</topology>
    </subcellularLocation>
</comment>
<dbReference type="PANTHER" id="PTHR43229:SF2">
    <property type="entry name" value="NODULATION PROTEIN J"/>
    <property type="match status" value="1"/>
</dbReference>
<evidence type="ECO:0000256" key="2">
    <source>
        <dbReference type="ARBA" id="ARBA00022692"/>
    </source>
</evidence>
<reference evidence="7 8" key="1">
    <citation type="submission" date="2021-05" db="EMBL/GenBank/DDBJ databases">
        <title>Fusibacter ferrireducens sp. nov., an anaerobic, sulfur- and Fe-reducing bacterium isolated from the mangrove sediment.</title>
        <authorList>
            <person name="Qiu D."/>
        </authorList>
    </citation>
    <scope>NUCLEOTIDE SEQUENCE [LARGE SCALE GENOMIC DNA]</scope>
    <source>
        <strain evidence="7 8">DSM 12116</strain>
    </source>
</reference>
<comment type="caution">
    <text evidence="7">The sequence shown here is derived from an EMBL/GenBank/DDBJ whole genome shotgun (WGS) entry which is preliminary data.</text>
</comment>
<keyword evidence="3 5" id="KW-1133">Transmembrane helix</keyword>
<evidence type="ECO:0000256" key="1">
    <source>
        <dbReference type="ARBA" id="ARBA00004141"/>
    </source>
</evidence>